<sequence length="171" mass="18386">MVMAKRVFYGLLVALSVCLVSACSNDHTQSSNLTTTKHKAAAEAVVLDVYKDPNCGCCSKWVDHLKAEGLSVAAHNTNDLDQLKAKYGISPENSSCHTGVSKDGYVFEGHVPAKYVRQFLSEKPKGAYGLAVPGMPVGSPGMEMGQQRDSYQVMQLNLDGSTSVYAYEEGS</sequence>
<evidence type="ECO:0008006" key="4">
    <source>
        <dbReference type="Google" id="ProtNLM"/>
    </source>
</evidence>
<keyword evidence="3" id="KW-1185">Reference proteome</keyword>
<reference evidence="3" key="1">
    <citation type="journal article" date="2019" name="Int. J. Syst. Evol. Microbiol.">
        <title>The Global Catalogue of Microorganisms (GCM) 10K type strain sequencing project: providing services to taxonomists for standard genome sequencing and annotation.</title>
        <authorList>
            <consortium name="The Broad Institute Genomics Platform"/>
            <consortium name="The Broad Institute Genome Sequencing Center for Infectious Disease"/>
            <person name="Wu L."/>
            <person name="Ma J."/>
        </authorList>
    </citation>
    <scope>NUCLEOTIDE SEQUENCE [LARGE SCALE GENOMIC DNA]</scope>
    <source>
        <strain evidence="3">JCM 17551</strain>
    </source>
</reference>
<dbReference type="SUPFAM" id="SSF52833">
    <property type="entry name" value="Thioredoxin-like"/>
    <property type="match status" value="1"/>
</dbReference>
<dbReference type="EMBL" id="BAABBN010000007">
    <property type="protein sequence ID" value="GAA3930936.1"/>
    <property type="molecule type" value="Genomic_DNA"/>
</dbReference>
<name>A0ABP7MVH2_9GAMM</name>
<keyword evidence="1" id="KW-0732">Signal</keyword>
<accession>A0ABP7MVH2</accession>
<protein>
    <recommendedName>
        <fullName evidence="4">DUF411 domain-containing protein</fullName>
    </recommendedName>
</protein>
<dbReference type="InterPro" id="IPR007332">
    <property type="entry name" value="DUF411"/>
</dbReference>
<dbReference type="Proteomes" id="UP001501565">
    <property type="component" value="Unassembled WGS sequence"/>
</dbReference>
<dbReference type="Pfam" id="PF04214">
    <property type="entry name" value="DUF411"/>
    <property type="match status" value="1"/>
</dbReference>
<evidence type="ECO:0000313" key="2">
    <source>
        <dbReference type="EMBL" id="GAA3930936.1"/>
    </source>
</evidence>
<gene>
    <name evidence="2" type="ORF">GCM10022277_29580</name>
</gene>
<dbReference type="InterPro" id="IPR036249">
    <property type="entry name" value="Thioredoxin-like_sf"/>
</dbReference>
<evidence type="ECO:0000256" key="1">
    <source>
        <dbReference type="SAM" id="SignalP"/>
    </source>
</evidence>
<evidence type="ECO:0000313" key="3">
    <source>
        <dbReference type="Proteomes" id="UP001501565"/>
    </source>
</evidence>
<feature type="signal peptide" evidence="1">
    <location>
        <begin position="1"/>
        <end position="22"/>
    </location>
</feature>
<comment type="caution">
    <text evidence="2">The sequence shown here is derived from an EMBL/GenBank/DDBJ whole genome shotgun (WGS) entry which is preliminary data.</text>
</comment>
<dbReference type="PROSITE" id="PS51257">
    <property type="entry name" value="PROKAR_LIPOPROTEIN"/>
    <property type="match status" value="1"/>
</dbReference>
<feature type="chain" id="PRO_5045745700" description="DUF411 domain-containing protein" evidence="1">
    <location>
        <begin position="23"/>
        <end position="171"/>
    </location>
</feature>
<organism evidence="2 3">
    <name type="scientific">Litoribacillus peritrichatus</name>
    <dbReference type="NCBI Taxonomy" id="718191"/>
    <lineage>
        <taxon>Bacteria</taxon>
        <taxon>Pseudomonadati</taxon>
        <taxon>Pseudomonadota</taxon>
        <taxon>Gammaproteobacteria</taxon>
        <taxon>Oceanospirillales</taxon>
        <taxon>Oceanospirillaceae</taxon>
        <taxon>Litoribacillus</taxon>
    </lineage>
</organism>
<proteinExistence type="predicted"/>